<dbReference type="EMBL" id="JAYLLN010000011">
    <property type="protein sequence ID" value="MEI5984544.1"/>
    <property type="molecule type" value="Genomic_DNA"/>
</dbReference>
<feature type="domain" description="Peptidase M28" evidence="1">
    <location>
        <begin position="295"/>
        <end position="507"/>
    </location>
</feature>
<evidence type="ECO:0000313" key="2">
    <source>
        <dbReference type="EMBL" id="MEI5984544.1"/>
    </source>
</evidence>
<reference evidence="2 3" key="1">
    <citation type="submission" date="2024-01" db="EMBL/GenBank/DDBJ databases">
        <title>Sphingobacterium tenebrionis sp. nov., a novel endophyte isolated from tenebrio molitor intestines.</title>
        <authorList>
            <person name="Zhang C."/>
        </authorList>
    </citation>
    <scope>NUCLEOTIDE SEQUENCE [LARGE SCALE GENOMIC DNA]</scope>
    <source>
        <strain evidence="2 3">PU5-4</strain>
    </source>
</reference>
<dbReference type="PANTHER" id="PTHR12147">
    <property type="entry name" value="METALLOPEPTIDASE M28 FAMILY MEMBER"/>
    <property type="match status" value="1"/>
</dbReference>
<dbReference type="Proteomes" id="UP001363035">
    <property type="component" value="Unassembled WGS sequence"/>
</dbReference>
<proteinExistence type="predicted"/>
<keyword evidence="3" id="KW-1185">Reference proteome</keyword>
<sequence length="531" mass="58407">MKKFFFVSLLIPTLFSCSVNQHTLQKKYADLLTEESAKSHLTILASKEFAGRGTGQEGGKKTVEYIAKVFQELGLKPAVNGSYYQPVNLVKSSYVVEQFNLNNQTLVNAKDFYVTGSNAFRNFNASEIVFVGYGINTPSYSDYAGQNLAGKVVLVINEGEPMDASGNSLITGTSTLSDWSTSRSKRLQEVMKQNPALILSANSQAAEMIKRFGSRMTSGSYRLKSSDKETTNNSTAAPVVNITEATANQILAANNTSISKFKQTVSSTKKPNSSVLKASLNASMGSKKENLFDPNVLGVIEGTDLKDEVLIISGHYDHDGVLPDGTFFPGADDNGSGTVGVMEVAKAFAAAKKAGRGPRRTILFMAFAAEEKGLLGSDFYSQNPVFPLANTVACLNMDMIGRIDNKHLEGNHNYIHAIGSEMLSSELKAINEKANQDFTQMELDYMYDDPKDPMRIYYRSDQYNLAKHNIPVIFYFSGLHPDYHTPNDTVDKINFPMMAKREKLVFHTAWEIANRDKKLVVDKTPPPASGR</sequence>
<dbReference type="PROSITE" id="PS51257">
    <property type="entry name" value="PROKAR_LIPOPROTEIN"/>
    <property type="match status" value="1"/>
</dbReference>
<dbReference type="PROSITE" id="PS00018">
    <property type="entry name" value="EF_HAND_1"/>
    <property type="match status" value="1"/>
</dbReference>
<dbReference type="InterPro" id="IPR018247">
    <property type="entry name" value="EF_Hand_1_Ca_BS"/>
</dbReference>
<dbReference type="InterPro" id="IPR045175">
    <property type="entry name" value="M28_fam"/>
</dbReference>
<dbReference type="Gene3D" id="3.40.630.10">
    <property type="entry name" value="Zn peptidases"/>
    <property type="match status" value="2"/>
</dbReference>
<dbReference type="RefSeq" id="WP_336557458.1">
    <property type="nucleotide sequence ID" value="NZ_JAYLLN010000011.1"/>
</dbReference>
<dbReference type="Pfam" id="PF04389">
    <property type="entry name" value="Peptidase_M28"/>
    <property type="match status" value="1"/>
</dbReference>
<protein>
    <submittedName>
        <fullName evidence="2">M28 family peptidase</fullName>
    </submittedName>
</protein>
<dbReference type="PANTHER" id="PTHR12147:SF26">
    <property type="entry name" value="PEPTIDASE M28 DOMAIN-CONTAINING PROTEIN"/>
    <property type="match status" value="1"/>
</dbReference>
<accession>A0ABU8I517</accession>
<dbReference type="InterPro" id="IPR007484">
    <property type="entry name" value="Peptidase_M28"/>
</dbReference>
<dbReference type="SUPFAM" id="SSF53187">
    <property type="entry name" value="Zn-dependent exopeptidases"/>
    <property type="match status" value="1"/>
</dbReference>
<comment type="caution">
    <text evidence="2">The sequence shown here is derived from an EMBL/GenBank/DDBJ whole genome shotgun (WGS) entry which is preliminary data.</text>
</comment>
<name>A0ABU8I517_9SPHI</name>
<evidence type="ECO:0000259" key="1">
    <source>
        <dbReference type="Pfam" id="PF04389"/>
    </source>
</evidence>
<gene>
    <name evidence="2" type="ORF">VJ786_06500</name>
</gene>
<organism evidence="2 3">
    <name type="scientific">Sphingobacterium tenebrionis</name>
    <dbReference type="NCBI Taxonomy" id="3111775"/>
    <lineage>
        <taxon>Bacteria</taxon>
        <taxon>Pseudomonadati</taxon>
        <taxon>Bacteroidota</taxon>
        <taxon>Sphingobacteriia</taxon>
        <taxon>Sphingobacteriales</taxon>
        <taxon>Sphingobacteriaceae</taxon>
        <taxon>Sphingobacterium</taxon>
    </lineage>
</organism>
<evidence type="ECO:0000313" key="3">
    <source>
        <dbReference type="Proteomes" id="UP001363035"/>
    </source>
</evidence>